<evidence type="ECO:0000313" key="2">
    <source>
        <dbReference type="EMBL" id="OOQ61520.1"/>
    </source>
</evidence>
<organism evidence="2 3">
    <name type="scientific">Mucilaginibacter pedocola</name>
    <dbReference type="NCBI Taxonomy" id="1792845"/>
    <lineage>
        <taxon>Bacteria</taxon>
        <taxon>Pseudomonadati</taxon>
        <taxon>Bacteroidota</taxon>
        <taxon>Sphingobacteriia</taxon>
        <taxon>Sphingobacteriales</taxon>
        <taxon>Sphingobacteriaceae</taxon>
        <taxon>Mucilaginibacter</taxon>
    </lineage>
</organism>
<accession>A0A1S9PKP4</accession>
<keyword evidence="3" id="KW-1185">Reference proteome</keyword>
<dbReference type="PANTHER" id="PTHR41775">
    <property type="entry name" value="SECRETED PROTEIN-RELATED"/>
    <property type="match status" value="1"/>
</dbReference>
<reference evidence="2 3" key="1">
    <citation type="submission" date="2016-07" db="EMBL/GenBank/DDBJ databases">
        <title>Genomic analysis of zinc-resistant bacterium Mucilaginibacter pedocola TBZ30.</title>
        <authorList>
            <person name="Huang J."/>
            <person name="Tang J."/>
        </authorList>
    </citation>
    <scope>NUCLEOTIDE SEQUENCE [LARGE SCALE GENOMIC DNA]</scope>
    <source>
        <strain evidence="2 3">TBZ30</strain>
    </source>
</reference>
<keyword evidence="1" id="KW-0732">Signal</keyword>
<name>A0A1S9PKP4_9SPHI</name>
<dbReference type="Proteomes" id="UP000189739">
    <property type="component" value="Unassembled WGS sequence"/>
</dbReference>
<gene>
    <name evidence="2" type="ORF">BC343_00105</name>
</gene>
<feature type="chain" id="PRO_5012187999" description="Peptidase M6-like domain-containing protein" evidence="1">
    <location>
        <begin position="20"/>
        <end position="387"/>
    </location>
</feature>
<comment type="caution">
    <text evidence="2">The sequence shown here is derived from an EMBL/GenBank/DDBJ whole genome shotgun (WGS) entry which is preliminary data.</text>
</comment>
<proteinExistence type="predicted"/>
<dbReference type="PROSITE" id="PS51257">
    <property type="entry name" value="PROKAR_LIPOPROTEIN"/>
    <property type="match status" value="1"/>
</dbReference>
<sequence>MKFLNLIALSSILFILATAGCKKDNSKGTGDATSLTITDGSTCKFVNASGRNDVSYGFPHDPNRIMALGTVKVAVLFVDFPDAPATRRPEEVYGMMSPASENFISTISHGKANVVFQPQYKWYRMSKKSDNYGYDNLTFDSHKRYIQEAVALADADVDFTKVDEVVIMCNPDQGAITRSSSFMGLSNNGISADGRIMTNVITIQRDITYALGFLFPHEFGHSMGVPDLYAYNGPLHGFVGDFSIMGNHGTAPTYNAWEQWLFGWFTDQQVTCVRGQGTGTIQLTPVESGTGMKLLVLPIDATSALIVEDRRRIDYDQYLEKEGPVVYLIDTKIKNGEGVLKVLPVNLSDQTKRAAPLSIGQEASYAGITVKCTASSNVGSTIAYERK</sequence>
<evidence type="ECO:0000313" key="3">
    <source>
        <dbReference type="Proteomes" id="UP000189739"/>
    </source>
</evidence>
<feature type="signal peptide" evidence="1">
    <location>
        <begin position="1"/>
        <end position="19"/>
    </location>
</feature>
<dbReference type="RefSeq" id="WP_078345688.1">
    <property type="nucleotide sequence ID" value="NZ_MBTF01000001.1"/>
</dbReference>
<dbReference type="STRING" id="1792845.BC343_00105"/>
<evidence type="ECO:0000256" key="1">
    <source>
        <dbReference type="SAM" id="SignalP"/>
    </source>
</evidence>
<dbReference type="SUPFAM" id="SSF55486">
    <property type="entry name" value="Metalloproteases ('zincins'), catalytic domain"/>
    <property type="match status" value="1"/>
</dbReference>
<dbReference type="OrthoDB" id="9813478at2"/>
<evidence type="ECO:0008006" key="4">
    <source>
        <dbReference type="Google" id="ProtNLM"/>
    </source>
</evidence>
<dbReference type="PANTHER" id="PTHR41775:SF1">
    <property type="entry name" value="PEPTIDASE M6-LIKE DOMAIN-CONTAINING PROTEIN"/>
    <property type="match status" value="1"/>
</dbReference>
<dbReference type="EMBL" id="MBTF01000001">
    <property type="protein sequence ID" value="OOQ61520.1"/>
    <property type="molecule type" value="Genomic_DNA"/>
</dbReference>
<dbReference type="AlphaFoldDB" id="A0A1S9PKP4"/>
<protein>
    <recommendedName>
        <fullName evidence="4">Peptidase M6-like domain-containing protein</fullName>
    </recommendedName>
</protein>